<evidence type="ECO:0000256" key="1">
    <source>
        <dbReference type="SAM" id="Phobius"/>
    </source>
</evidence>
<sequence length="371" mass="40296">MKRFVYLKIKIILFILINYLFIVEMKALDTSSLKKSAPIYQNPFDLASGGASMTRATQEGVLFSNPSLPAFGEGIFRWTFLRSTVSIGADTISFAKDAVTAAGNFNATQLQNLLTDVVKKPVHFGLDNAAGVITSNFGMAGFAVAKIDVEGREFGTLGLPEIHLRNNGFAGIATSMSTQFADILAIGVGPKYIYNAEINTDLGVNDILNVSQAQDKVLNSIKRGSGISTDIGVTLQKRSKYFDVRLAGVVSDLGNTTFTGGVPPWLQTYNAGMGFALHDETNALHCAIDYRDITDVYGEDLPKKVYMGCKLLITRIFGVGFGYLQGWPSYGVVLNLFLMRIEAGSYTKDAGNYQAGILGRQVYFVSLGFEL</sequence>
<gene>
    <name evidence="2" type="ORF">GCL57_14370</name>
</gene>
<name>A0A833JA46_9BACT</name>
<dbReference type="RefSeq" id="WP_152214050.1">
    <property type="nucleotide sequence ID" value="NZ_WFLN01000012.1"/>
</dbReference>
<dbReference type="AlphaFoldDB" id="A0A833JA46"/>
<organism evidence="2 3">
    <name type="scientific">Fluviispira multicolorata</name>
    <dbReference type="NCBI Taxonomy" id="2654512"/>
    <lineage>
        <taxon>Bacteria</taxon>
        <taxon>Pseudomonadati</taxon>
        <taxon>Bdellovibrionota</taxon>
        <taxon>Oligoflexia</taxon>
        <taxon>Silvanigrellales</taxon>
        <taxon>Silvanigrellaceae</taxon>
        <taxon>Fluviispira</taxon>
    </lineage>
</organism>
<protein>
    <recommendedName>
        <fullName evidence="4">DUF5723 domain-containing protein</fullName>
    </recommendedName>
</protein>
<evidence type="ECO:0000313" key="2">
    <source>
        <dbReference type="EMBL" id="KAB8027379.1"/>
    </source>
</evidence>
<reference evidence="2 3" key="1">
    <citation type="submission" date="2019-10" db="EMBL/GenBank/DDBJ databases">
        <title>New genus of Silvanigrellaceae.</title>
        <authorList>
            <person name="Pitt A."/>
            <person name="Hahn M.W."/>
        </authorList>
    </citation>
    <scope>NUCLEOTIDE SEQUENCE [LARGE SCALE GENOMIC DNA]</scope>
    <source>
        <strain evidence="2 3">33A1-SZDP</strain>
    </source>
</reference>
<keyword evidence="3" id="KW-1185">Reference proteome</keyword>
<keyword evidence="1" id="KW-0812">Transmembrane</keyword>
<feature type="transmembrane region" description="Helical" evidence="1">
    <location>
        <begin position="6"/>
        <end position="25"/>
    </location>
</feature>
<keyword evidence="1" id="KW-1133">Transmembrane helix</keyword>
<dbReference type="Proteomes" id="UP000442694">
    <property type="component" value="Unassembled WGS sequence"/>
</dbReference>
<dbReference type="EMBL" id="WFLN01000012">
    <property type="protein sequence ID" value="KAB8027379.1"/>
    <property type="molecule type" value="Genomic_DNA"/>
</dbReference>
<accession>A0A833JA46</accession>
<keyword evidence="1" id="KW-0472">Membrane</keyword>
<comment type="caution">
    <text evidence="2">The sequence shown here is derived from an EMBL/GenBank/DDBJ whole genome shotgun (WGS) entry which is preliminary data.</text>
</comment>
<proteinExistence type="predicted"/>
<evidence type="ECO:0000313" key="3">
    <source>
        <dbReference type="Proteomes" id="UP000442694"/>
    </source>
</evidence>
<evidence type="ECO:0008006" key="4">
    <source>
        <dbReference type="Google" id="ProtNLM"/>
    </source>
</evidence>